<dbReference type="Proteomes" id="UP000194020">
    <property type="component" value="Unassembled WGS sequence"/>
</dbReference>
<comment type="caution">
    <text evidence="2">The sequence shown here is derived from an EMBL/GenBank/DDBJ whole genome shotgun (WGS) entry which is preliminary data.</text>
</comment>
<feature type="compositionally biased region" description="Basic and acidic residues" evidence="1">
    <location>
        <begin position="121"/>
        <end position="141"/>
    </location>
</feature>
<evidence type="ECO:0000313" key="3">
    <source>
        <dbReference type="Proteomes" id="UP000194020"/>
    </source>
</evidence>
<dbReference type="AlphaFoldDB" id="A0A1X3RSL8"/>
<organism evidence="2 3">
    <name type="scientific">Lonsdalea iberica</name>
    <dbReference type="NCBI Taxonomy" id="1082703"/>
    <lineage>
        <taxon>Bacteria</taxon>
        <taxon>Pseudomonadati</taxon>
        <taxon>Pseudomonadota</taxon>
        <taxon>Gammaproteobacteria</taxon>
        <taxon>Enterobacterales</taxon>
        <taxon>Pectobacteriaceae</taxon>
        <taxon>Lonsdalea</taxon>
    </lineage>
</organism>
<reference evidence="2 3" key="1">
    <citation type="submission" date="2016-02" db="EMBL/GenBank/DDBJ databases">
        <title>Species-wide whole genome sequencing reveals diversity, host range in Lonsdalea quercina.</title>
        <authorList>
            <person name="Li Y."/>
        </authorList>
    </citation>
    <scope>NUCLEOTIDE SEQUENCE [LARGE SCALE GENOMIC DNA]</scope>
    <source>
        <strain evidence="2 3">LMG 26264</strain>
    </source>
</reference>
<accession>A0A1X3RSL8</accession>
<gene>
    <name evidence="2" type="ORF">AU511_11435</name>
</gene>
<protein>
    <submittedName>
        <fullName evidence="2">Uncharacterized protein</fullName>
    </submittedName>
</protein>
<name>A0A1X3RSL8_9GAMM</name>
<feature type="region of interest" description="Disordered" evidence="1">
    <location>
        <begin position="106"/>
        <end position="141"/>
    </location>
</feature>
<evidence type="ECO:0000256" key="1">
    <source>
        <dbReference type="SAM" id="MobiDB-lite"/>
    </source>
</evidence>
<evidence type="ECO:0000313" key="2">
    <source>
        <dbReference type="EMBL" id="OSN04837.1"/>
    </source>
</evidence>
<sequence>MITPPAAASALKAPARLADGEDITDDILAGGAAAGGIIKASMLSAWRHRRSNVGTRRGTAAQRQHKTCSFRTKGGRAYALGYAIKAMLPVTLTGCALTFLHAGDTPKPARQRWLGPSGSIQERKIKQKERASACKDAGDPG</sequence>
<dbReference type="EMBL" id="LUTP01000028">
    <property type="protein sequence ID" value="OSN04837.1"/>
    <property type="molecule type" value="Genomic_DNA"/>
</dbReference>
<proteinExistence type="predicted"/>